<dbReference type="PANTHER" id="PTHR10730">
    <property type="entry name" value="PROCOLLAGEN-LYSINE,2-OXOGLUTARATE 5-DIOXYGENASE/GLYCOSYLTRANSFERASE 25 FAMILY MEMBER"/>
    <property type="match status" value="1"/>
</dbReference>
<dbReference type="Proteomes" id="UP000580250">
    <property type="component" value="Unassembled WGS sequence"/>
</dbReference>
<dbReference type="InterPro" id="IPR002654">
    <property type="entry name" value="Glyco_trans_25"/>
</dbReference>
<dbReference type="InterPro" id="IPR050757">
    <property type="entry name" value="Collagen_mod_GT25"/>
</dbReference>
<keyword evidence="3" id="KW-0808">Transferase</keyword>
<comment type="caution">
    <text evidence="6">The sequence shown here is derived from an EMBL/GenBank/DDBJ whole genome shotgun (WGS) entry which is preliminary data.</text>
</comment>
<gene>
    <name evidence="6" type="ORF">MENT_LOCUS11738</name>
</gene>
<feature type="transmembrane region" description="Helical" evidence="4">
    <location>
        <begin position="6"/>
        <end position="24"/>
    </location>
</feature>
<evidence type="ECO:0000256" key="1">
    <source>
        <dbReference type="ARBA" id="ARBA00006721"/>
    </source>
</evidence>
<evidence type="ECO:0000313" key="7">
    <source>
        <dbReference type="Proteomes" id="UP000580250"/>
    </source>
</evidence>
<dbReference type="PANTHER" id="PTHR10730:SF53">
    <property type="entry name" value="GLYCOSYLTRANSFERASE 25 FAMILY MEMBER"/>
    <property type="match status" value="1"/>
</dbReference>
<organism evidence="6 7">
    <name type="scientific">Meloidogyne enterolobii</name>
    <name type="common">Root-knot nematode worm</name>
    <name type="synonym">Meloidogyne mayaguensis</name>
    <dbReference type="NCBI Taxonomy" id="390850"/>
    <lineage>
        <taxon>Eukaryota</taxon>
        <taxon>Metazoa</taxon>
        <taxon>Ecdysozoa</taxon>
        <taxon>Nematoda</taxon>
        <taxon>Chromadorea</taxon>
        <taxon>Rhabditida</taxon>
        <taxon>Tylenchina</taxon>
        <taxon>Tylenchomorpha</taxon>
        <taxon>Tylenchoidea</taxon>
        <taxon>Meloidogynidae</taxon>
        <taxon>Meloidogyninae</taxon>
        <taxon>Meloidogyne</taxon>
    </lineage>
</organism>
<dbReference type="GO" id="GO:0050211">
    <property type="term" value="F:procollagen galactosyltransferase activity"/>
    <property type="evidence" value="ECO:0007669"/>
    <property type="project" value="TreeGrafter"/>
</dbReference>
<evidence type="ECO:0000313" key="6">
    <source>
        <dbReference type="EMBL" id="CAD2155076.1"/>
    </source>
</evidence>
<dbReference type="EMBL" id="CAJEWN010000058">
    <property type="protein sequence ID" value="CAD2155076.1"/>
    <property type="molecule type" value="Genomic_DNA"/>
</dbReference>
<dbReference type="OrthoDB" id="47375at2759"/>
<keyword evidence="2" id="KW-0328">Glycosyltransferase</keyword>
<keyword evidence="4" id="KW-0472">Membrane</keyword>
<evidence type="ECO:0000259" key="5">
    <source>
        <dbReference type="Pfam" id="PF01755"/>
    </source>
</evidence>
<proteinExistence type="inferred from homology"/>
<comment type="similarity">
    <text evidence="1">Belongs to the glycosyltransferase 25 family.</text>
</comment>
<sequence length="558" mass="65441">MVGIYFIFFLLIYWYYLMTVAANIDYNLIYPKFCISILIKNEHVLPYFMGLIEDWRYPKDRIHLNFFVENEDSGIIRWIQDFPKGLYLSMSLAEEVDQNWREFSLNFGRRKSCNFLLILVTNNFLLRDSLRQLISFAELPVVLSPFLDSPMEGSVNNAQELELDLEFVWREKLDFVRVYYSNGPLLINLKHPDSSYLTFEENNLLGYEGSNDPIDVFAASAYKMNIPILFSNHFYYGYFLYPSRLNSEHASLYSTFLAHFISDSGSIPFPSSSVLPPWYPYETKFGFDQIYLINLARRPERLNKMSQILRLVGMKFERFEAVDGQNLTKRQLDSLNFLPGYLDPNQRRPMKLGEIGCFLSHYKVWKDVVANGYDRAIVLEDDMKFTQNGTLILNKMVQDLMKTRLDWDFIYFGRKINNGGNPEFFVPGHTHLSTISYSYWTIGYAISLSGAKKLIEADPLNNLLTLDEFLPIMYSQHPNQIWSRFFEDKEKLNAFAVYPLILEPERYSFHSDFLSDTEGSEQVDFNYLGSRGEGEEGEKKNFLKNELFVENLNFKDEF</sequence>
<dbReference type="CDD" id="cd06532">
    <property type="entry name" value="Glyco_transf_25"/>
    <property type="match status" value="1"/>
</dbReference>
<feature type="domain" description="Glycosyl transferase family 25" evidence="5">
    <location>
        <begin position="288"/>
        <end position="457"/>
    </location>
</feature>
<evidence type="ECO:0000256" key="4">
    <source>
        <dbReference type="SAM" id="Phobius"/>
    </source>
</evidence>
<accession>A0A6V7UDT6</accession>
<dbReference type="AlphaFoldDB" id="A0A6V7UDT6"/>
<evidence type="ECO:0000256" key="3">
    <source>
        <dbReference type="ARBA" id="ARBA00022679"/>
    </source>
</evidence>
<reference evidence="6 7" key="1">
    <citation type="submission" date="2020-08" db="EMBL/GenBank/DDBJ databases">
        <authorList>
            <person name="Koutsovoulos G."/>
            <person name="Danchin GJ E."/>
        </authorList>
    </citation>
    <scope>NUCLEOTIDE SEQUENCE [LARGE SCALE GENOMIC DNA]</scope>
</reference>
<protein>
    <recommendedName>
        <fullName evidence="5">Glycosyl transferase family 25 domain-containing protein</fullName>
    </recommendedName>
</protein>
<keyword evidence="4" id="KW-0812">Transmembrane</keyword>
<name>A0A6V7UDT6_MELEN</name>
<evidence type="ECO:0000256" key="2">
    <source>
        <dbReference type="ARBA" id="ARBA00022676"/>
    </source>
</evidence>
<dbReference type="Pfam" id="PF01755">
    <property type="entry name" value="Glyco_transf_25"/>
    <property type="match status" value="1"/>
</dbReference>
<keyword evidence="4" id="KW-1133">Transmembrane helix</keyword>